<sequence length="742" mass="83046">MAATDAEALLETLDSLLVHIVKYTDHPTMTYNDESISYGNIQAISARRSTGIANLNGVRIDLDETAAIIKQGQASIEDSAAVIVKNGGRYSLVVFVTGYGKGGQQMTDDEGIVLTLGKLARQTLPYWMIPAFIIPMDTLPYEDGRIDRSQLESHFLSISSKERDGFAIKEESGEWSPLELTFRRILARASQLPEVEIERTQTIFHLGLDSISVIGVSAELRKESIFLSVAEILRAATIERMVVLAKKMDGDIAQVSMDAEKITQKALENIDMQQLLSGIPEGSIESVLPGTAGQFYMLSTWRNSNYKLFMPTFTFKCPKIELSRVLSAWQSLTRQESILRTTFLTTENEHIPLVQVTLRTPPAQVEWYQSSTISNDAFIQFLVSQEQQKPVNLEIPPVRLTVLNTSVDTIIFLTIHHALYDGISLPLLLAKFQDFLENDAKPPQVSNSDVAGFPNFVAFVHSQDPQKQSSFWRKYLGGSASTLVPLKHPDMKHSIRTEVYRPGALCKTSLLDNRCRTEGVSLHSVFLAAYAKVYAHHLGLRDGPARQRDDVVIGIYLSNRHLPVLNLSSITAPTLNIVPVRIRSPRTTPLIELARQIQEDLVEIGNPSNAVVGLWQIEKWTGVQVDCFFNFLKTLSSPDEENGRKDKMKIEELKVNSIETERTGVMTPNQWMDSAKVDPTSHFLLSVAKTNVHFQTNLDIEIAIRGDKVDIGVFSETRYFSNEDAQDTIKWMCDIVTDGLRM</sequence>
<dbReference type="InterPro" id="IPR036736">
    <property type="entry name" value="ACP-like_sf"/>
</dbReference>
<evidence type="ECO:0000256" key="2">
    <source>
        <dbReference type="ARBA" id="ARBA00022553"/>
    </source>
</evidence>
<dbReference type="PROSITE" id="PS50075">
    <property type="entry name" value="CARRIER"/>
    <property type="match status" value="1"/>
</dbReference>
<accession>A0ABR3GD25</accession>
<dbReference type="InterPro" id="IPR023213">
    <property type="entry name" value="CAT-like_dom_sf"/>
</dbReference>
<dbReference type="Gene3D" id="3.30.300.30">
    <property type="match status" value="1"/>
</dbReference>
<proteinExistence type="predicted"/>
<dbReference type="Gene3D" id="3.30.559.30">
    <property type="entry name" value="Nonribosomal peptide synthetase, condensation domain"/>
    <property type="match status" value="1"/>
</dbReference>
<dbReference type="InterPro" id="IPR001242">
    <property type="entry name" value="Condensation_dom"/>
</dbReference>
<dbReference type="SUPFAM" id="SSF52777">
    <property type="entry name" value="CoA-dependent acyltransferases"/>
    <property type="match status" value="2"/>
</dbReference>
<dbReference type="PANTHER" id="PTHR45527">
    <property type="entry name" value="NONRIBOSOMAL PEPTIDE SYNTHETASE"/>
    <property type="match status" value="1"/>
</dbReference>
<dbReference type="EMBL" id="JBBBZM010000111">
    <property type="protein sequence ID" value="KAL0633868.1"/>
    <property type="molecule type" value="Genomic_DNA"/>
</dbReference>
<name>A0ABR3GD25_9PEZI</name>
<dbReference type="InterPro" id="IPR006162">
    <property type="entry name" value="Ppantetheine_attach_site"/>
</dbReference>
<dbReference type="InterPro" id="IPR045851">
    <property type="entry name" value="AMP-bd_C_sf"/>
</dbReference>
<dbReference type="InterPro" id="IPR009081">
    <property type="entry name" value="PP-bd_ACP"/>
</dbReference>
<dbReference type="Proteomes" id="UP001447188">
    <property type="component" value="Unassembled WGS sequence"/>
</dbReference>
<dbReference type="Gene3D" id="3.30.559.10">
    <property type="entry name" value="Chloramphenicol acetyltransferase-like domain"/>
    <property type="match status" value="1"/>
</dbReference>
<keyword evidence="6" id="KW-1185">Reference proteome</keyword>
<dbReference type="SUPFAM" id="SSF47336">
    <property type="entry name" value="ACP-like"/>
    <property type="match status" value="1"/>
</dbReference>
<dbReference type="SUPFAM" id="SSF56801">
    <property type="entry name" value="Acetyl-CoA synthetase-like"/>
    <property type="match status" value="1"/>
</dbReference>
<keyword evidence="2" id="KW-0597">Phosphoprotein</keyword>
<dbReference type="Pfam" id="PF00550">
    <property type="entry name" value="PP-binding"/>
    <property type="match status" value="1"/>
</dbReference>
<feature type="domain" description="Carrier" evidence="4">
    <location>
        <begin position="176"/>
        <end position="249"/>
    </location>
</feature>
<reference evidence="5 6" key="1">
    <citation type="submission" date="2024-02" db="EMBL/GenBank/DDBJ databases">
        <title>Discinaceae phylogenomics.</title>
        <authorList>
            <person name="Dirks A.C."/>
            <person name="James T.Y."/>
        </authorList>
    </citation>
    <scope>NUCLEOTIDE SEQUENCE [LARGE SCALE GENOMIC DNA]</scope>
    <source>
        <strain evidence="5 6">ACD0624</strain>
    </source>
</reference>
<evidence type="ECO:0000313" key="6">
    <source>
        <dbReference type="Proteomes" id="UP001447188"/>
    </source>
</evidence>
<evidence type="ECO:0000256" key="1">
    <source>
        <dbReference type="ARBA" id="ARBA00022450"/>
    </source>
</evidence>
<dbReference type="Gene3D" id="1.10.1200.10">
    <property type="entry name" value="ACP-like"/>
    <property type="match status" value="1"/>
</dbReference>
<comment type="caution">
    <text evidence="5">The sequence shown here is derived from an EMBL/GenBank/DDBJ whole genome shotgun (WGS) entry which is preliminary data.</text>
</comment>
<evidence type="ECO:0000256" key="3">
    <source>
        <dbReference type="ARBA" id="ARBA00022598"/>
    </source>
</evidence>
<evidence type="ECO:0000313" key="5">
    <source>
        <dbReference type="EMBL" id="KAL0633868.1"/>
    </source>
</evidence>
<gene>
    <name evidence="5" type="ORF">Q9L58_007243</name>
</gene>
<dbReference type="PANTHER" id="PTHR45527:SF1">
    <property type="entry name" value="FATTY ACID SYNTHASE"/>
    <property type="match status" value="1"/>
</dbReference>
<dbReference type="Pfam" id="PF00668">
    <property type="entry name" value="Condensation"/>
    <property type="match status" value="1"/>
</dbReference>
<dbReference type="PROSITE" id="PS00012">
    <property type="entry name" value="PHOSPHOPANTETHEINE"/>
    <property type="match status" value="1"/>
</dbReference>
<protein>
    <recommendedName>
        <fullName evidence="4">Carrier domain-containing protein</fullName>
    </recommendedName>
</protein>
<keyword evidence="3" id="KW-0436">Ligase</keyword>
<keyword evidence="1" id="KW-0596">Phosphopantetheine</keyword>
<organism evidence="5 6">
    <name type="scientific">Discina gigas</name>
    <dbReference type="NCBI Taxonomy" id="1032678"/>
    <lineage>
        <taxon>Eukaryota</taxon>
        <taxon>Fungi</taxon>
        <taxon>Dikarya</taxon>
        <taxon>Ascomycota</taxon>
        <taxon>Pezizomycotina</taxon>
        <taxon>Pezizomycetes</taxon>
        <taxon>Pezizales</taxon>
        <taxon>Discinaceae</taxon>
        <taxon>Discina</taxon>
    </lineage>
</organism>
<evidence type="ECO:0000259" key="4">
    <source>
        <dbReference type="PROSITE" id="PS50075"/>
    </source>
</evidence>